<proteinExistence type="predicted"/>
<protein>
    <submittedName>
        <fullName evidence="1">Uncharacterized protein</fullName>
    </submittedName>
</protein>
<reference evidence="1 2" key="1">
    <citation type="submission" date="2018-10" db="EMBL/GenBank/DDBJ databases">
        <title>Bacillus Keqinensis sp. nov., a moderately halophilic bacterium isolated from a saline-alkaline lake.</title>
        <authorList>
            <person name="Wang H."/>
        </authorList>
    </citation>
    <scope>NUCLEOTIDE SEQUENCE [LARGE SCALE GENOMIC DNA]</scope>
    <source>
        <strain evidence="1 2">KQ-3</strain>
    </source>
</reference>
<dbReference type="EMBL" id="RHIB01000001">
    <property type="protein sequence ID" value="RNA70228.1"/>
    <property type="molecule type" value="Genomic_DNA"/>
</dbReference>
<name>A0A3M7TX95_9BACI</name>
<dbReference type="RefSeq" id="WP_122897810.1">
    <property type="nucleotide sequence ID" value="NZ_RHIB01000001.1"/>
</dbReference>
<dbReference type="OrthoDB" id="2986701at2"/>
<keyword evidence="2" id="KW-1185">Reference proteome</keyword>
<evidence type="ECO:0000313" key="2">
    <source>
        <dbReference type="Proteomes" id="UP000278746"/>
    </source>
</evidence>
<gene>
    <name evidence="1" type="ORF">EBO34_09965</name>
</gene>
<comment type="caution">
    <text evidence="1">The sequence shown here is derived from an EMBL/GenBank/DDBJ whole genome shotgun (WGS) entry which is preliminary data.</text>
</comment>
<organism evidence="1 2">
    <name type="scientific">Alteribacter keqinensis</name>
    <dbReference type="NCBI Taxonomy" id="2483800"/>
    <lineage>
        <taxon>Bacteria</taxon>
        <taxon>Bacillati</taxon>
        <taxon>Bacillota</taxon>
        <taxon>Bacilli</taxon>
        <taxon>Bacillales</taxon>
        <taxon>Bacillaceae</taxon>
        <taxon>Alteribacter</taxon>
    </lineage>
</organism>
<accession>A0A3M7TX95</accession>
<sequence length="304" mass="34964">MVEIEQLKAAYGFHTAEWVIPGETLKTERGVKTIKWWENHHLMNWHIQWREALDNCGVCLTNRMIRTKDHEMSFLCSEGWMTLHDEVTSLFSYQGREDELASLIKGVINTGYTMDSRYAANEELTEKTITEAVGELPDSVDPIVVSILKKTMDEAITRYKKAERLPVSQLEKLPVIDPLAGLDNGKEIFGQLFWSFPGKSPEMGYRSISFFLRDYLATYGKVCFERLLDSLDESKTFDEAIVIRVLKEALLPWDFVDAVKEISGKKGEEASELLEKMYQTWEQSRVLVTALSTWFDGKREKVAN</sequence>
<evidence type="ECO:0000313" key="1">
    <source>
        <dbReference type="EMBL" id="RNA70228.1"/>
    </source>
</evidence>
<dbReference type="AlphaFoldDB" id="A0A3M7TX95"/>
<dbReference type="Proteomes" id="UP000278746">
    <property type="component" value="Unassembled WGS sequence"/>
</dbReference>